<dbReference type="GO" id="GO:0006635">
    <property type="term" value="P:fatty acid beta-oxidation"/>
    <property type="evidence" value="ECO:0007669"/>
    <property type="project" value="TreeGrafter"/>
</dbReference>
<evidence type="ECO:0000313" key="9">
    <source>
        <dbReference type="Proteomes" id="UP000887540"/>
    </source>
</evidence>
<dbReference type="Pfam" id="PF22622">
    <property type="entry name" value="MFE-2_hydrat-2_N"/>
    <property type="match status" value="1"/>
</dbReference>
<protein>
    <submittedName>
        <fullName evidence="10">Peroxisomal multifunctional enzyme type 2</fullName>
    </submittedName>
</protein>
<dbReference type="SUPFAM" id="SSF54637">
    <property type="entry name" value="Thioesterase/thiol ester dehydrase-isomerase"/>
    <property type="match status" value="2"/>
</dbReference>
<dbReference type="FunFam" id="3.10.129.10:FF:000013">
    <property type="entry name" value="Peroxisomal multifunctional enzyme type 2"/>
    <property type="match status" value="1"/>
</dbReference>
<comment type="similarity">
    <text evidence="2">Belongs to the short-chain dehydrogenases/reductases (SDR) family.</text>
</comment>
<dbReference type="SUPFAM" id="SSF55718">
    <property type="entry name" value="SCP-like"/>
    <property type="match status" value="1"/>
</dbReference>
<organism evidence="9 10">
    <name type="scientific">Acrobeloides nanus</name>
    <dbReference type="NCBI Taxonomy" id="290746"/>
    <lineage>
        <taxon>Eukaryota</taxon>
        <taxon>Metazoa</taxon>
        <taxon>Ecdysozoa</taxon>
        <taxon>Nematoda</taxon>
        <taxon>Chromadorea</taxon>
        <taxon>Rhabditida</taxon>
        <taxon>Tylenchina</taxon>
        <taxon>Cephalobomorpha</taxon>
        <taxon>Cephaloboidea</taxon>
        <taxon>Cephalobidae</taxon>
        <taxon>Acrobeloides</taxon>
    </lineage>
</organism>
<evidence type="ECO:0000313" key="10">
    <source>
        <dbReference type="WBParaSite" id="ACRNAN_scaffold2868.g28486.t1"/>
    </source>
</evidence>
<evidence type="ECO:0000256" key="4">
    <source>
        <dbReference type="ARBA" id="ARBA00023239"/>
    </source>
</evidence>
<dbReference type="GO" id="GO:0003857">
    <property type="term" value="F:(3S)-3-hydroxyacyl-CoA dehydrogenase (NAD+) activity"/>
    <property type="evidence" value="ECO:0007669"/>
    <property type="project" value="TreeGrafter"/>
</dbReference>
<dbReference type="Gene3D" id="3.10.129.10">
    <property type="entry name" value="Hotdog Thioesterase"/>
    <property type="match status" value="1"/>
</dbReference>
<dbReference type="WBParaSite" id="ACRNAN_scaffold2868.g28486.t1">
    <property type="protein sequence ID" value="ACRNAN_scaffold2868.g28486.t1"/>
    <property type="gene ID" value="ACRNAN_scaffold2868.g28486"/>
</dbReference>
<feature type="region of interest" description="Disordered" evidence="5">
    <location>
        <begin position="146"/>
        <end position="165"/>
    </location>
</feature>
<proteinExistence type="inferred from homology"/>
<feature type="compositionally biased region" description="Basic and acidic residues" evidence="5">
    <location>
        <begin position="149"/>
        <end position="165"/>
    </location>
</feature>
<reference evidence="10" key="1">
    <citation type="submission" date="2022-11" db="UniProtKB">
        <authorList>
            <consortium name="WormBaseParasite"/>
        </authorList>
    </citation>
    <scope>IDENTIFICATION</scope>
</reference>
<dbReference type="GO" id="GO:0044594">
    <property type="term" value="F:17-beta-hydroxysteroid dehydrogenase (NAD+) activity"/>
    <property type="evidence" value="ECO:0007669"/>
    <property type="project" value="TreeGrafter"/>
</dbReference>
<dbReference type="InterPro" id="IPR054357">
    <property type="entry name" value="MFE-2_N"/>
</dbReference>
<name>A0A914DM13_9BILA</name>
<accession>A0A914DM13</accession>
<dbReference type="InterPro" id="IPR002539">
    <property type="entry name" value="MaoC-like_dom"/>
</dbReference>
<evidence type="ECO:0000259" key="7">
    <source>
        <dbReference type="Pfam" id="PF02036"/>
    </source>
</evidence>
<feature type="domain" description="MaoC-like" evidence="6">
    <location>
        <begin position="159"/>
        <end position="276"/>
    </location>
</feature>
<dbReference type="Pfam" id="PF01575">
    <property type="entry name" value="MaoC_dehydratas"/>
    <property type="match status" value="1"/>
</dbReference>
<evidence type="ECO:0000259" key="6">
    <source>
        <dbReference type="Pfam" id="PF01575"/>
    </source>
</evidence>
<dbReference type="InterPro" id="IPR036527">
    <property type="entry name" value="SCP2_sterol-bd_dom_sf"/>
</dbReference>
<dbReference type="AlphaFoldDB" id="A0A914DM13"/>
<sequence>MDPATAKRHVPEPAIFEYKARDAIIYALGIGATTKNHLKYLYENHEDHQVFPTFVVAPGLLANSLGDWPGVPFDLTRILHGEQYIEIFEPLPSDGQLRSETRVSEILDKGTGANILADITTYDNNTGKKLSFQQFGTFQVGSGNFGGKRASEAERKAEPVPKRQPDRVVEEKVSVDQAALYRMGSGDLNPLHIDPTFAKMSGFKEPILHGLCSMGFAVRQVVDTFANGDGAQLKAVKVRFSSPVIPGQTLQTEMWKEGSRIHFQTKVKETGKVVISNGYVDLKSDSKTAGHVQEQKSASSLQSQVIFDAISTELPNQKDVVKKVNGIILYEITQNGKPAAYYTLDLKHGSGSVYGDKPKNNEKPNVTVTVDDGDFVKIATGQLEPTKAFMSGKLKAKGNIMLLQKLQGIMSGAKASKL</sequence>
<feature type="domain" description="Peroxisomal multifunctional enzyme type 2-like N-terminal" evidence="8">
    <location>
        <begin position="16"/>
        <end position="141"/>
    </location>
</feature>
<evidence type="ECO:0000256" key="2">
    <source>
        <dbReference type="ARBA" id="ARBA00006484"/>
    </source>
</evidence>
<evidence type="ECO:0000256" key="5">
    <source>
        <dbReference type="SAM" id="MobiDB-lite"/>
    </source>
</evidence>
<comment type="subcellular location">
    <subcellularLocation>
        <location evidence="1">Peroxisome</location>
    </subcellularLocation>
</comment>
<dbReference type="Pfam" id="PF02036">
    <property type="entry name" value="SCP2"/>
    <property type="match status" value="1"/>
</dbReference>
<dbReference type="GO" id="GO:0005777">
    <property type="term" value="C:peroxisome"/>
    <property type="evidence" value="ECO:0007669"/>
    <property type="project" value="UniProtKB-SubCell"/>
</dbReference>
<dbReference type="PANTHER" id="PTHR13078:SF56">
    <property type="entry name" value="PEROXISOMAL MULTIFUNCTIONAL ENZYME TYPE 2"/>
    <property type="match status" value="1"/>
</dbReference>
<dbReference type="PANTHER" id="PTHR13078">
    <property type="entry name" value="PEROXISOMAL MULTIFUNCTIONAL ENZYME TYPE 2-RELATED"/>
    <property type="match status" value="1"/>
</dbReference>
<keyword evidence="3" id="KW-0576">Peroxisome</keyword>
<dbReference type="GO" id="GO:0018812">
    <property type="term" value="F:3-hydroxyacyl-CoA dehydratase activity"/>
    <property type="evidence" value="ECO:0007669"/>
    <property type="project" value="UniProtKB-ARBA"/>
</dbReference>
<evidence type="ECO:0000259" key="8">
    <source>
        <dbReference type="Pfam" id="PF22622"/>
    </source>
</evidence>
<keyword evidence="9" id="KW-1185">Reference proteome</keyword>
<evidence type="ECO:0000256" key="3">
    <source>
        <dbReference type="ARBA" id="ARBA00023140"/>
    </source>
</evidence>
<dbReference type="InterPro" id="IPR029069">
    <property type="entry name" value="HotDog_dom_sf"/>
</dbReference>
<dbReference type="InterPro" id="IPR003033">
    <property type="entry name" value="SCP2_sterol-bd_dom"/>
</dbReference>
<dbReference type="Proteomes" id="UP000887540">
    <property type="component" value="Unplaced"/>
</dbReference>
<feature type="domain" description="SCP2" evidence="7">
    <location>
        <begin position="310"/>
        <end position="410"/>
    </location>
</feature>
<evidence type="ECO:0000256" key="1">
    <source>
        <dbReference type="ARBA" id="ARBA00004275"/>
    </source>
</evidence>
<dbReference type="Gene3D" id="3.30.1050.10">
    <property type="entry name" value="SCP2 sterol-binding domain"/>
    <property type="match status" value="1"/>
</dbReference>
<dbReference type="CDD" id="cd03448">
    <property type="entry name" value="HDE_HSD"/>
    <property type="match status" value="1"/>
</dbReference>
<keyword evidence="4" id="KW-0456">Lyase</keyword>